<comment type="caution">
    <text evidence="1">The sequence shown here is derived from an EMBL/GenBank/DDBJ whole genome shotgun (WGS) entry which is preliminary data.</text>
</comment>
<gene>
    <name evidence="1" type="ORF">J3R30DRAFT_3505586</name>
</gene>
<keyword evidence="2" id="KW-1185">Reference proteome</keyword>
<dbReference type="Proteomes" id="UP001150266">
    <property type="component" value="Unassembled WGS sequence"/>
</dbReference>
<name>A0A9W9DKG6_9AGAR</name>
<evidence type="ECO:0000313" key="1">
    <source>
        <dbReference type="EMBL" id="KAJ4474965.1"/>
    </source>
</evidence>
<proteinExistence type="predicted"/>
<sequence>MLKRLIPNVKLNGSRALRNIIVLAGGSALGQRDYQKLVNDTAPGEFFYNSAAQAPPAVQNILRKFEALGSRPPEEASLYSQESIEKHVSPDIRKYTRVDERDITLKDLRMARRLHFQNYIQTKMDLLDPSSTRRDREEKRLRFMGQAVARWHSLTLIEKLDIASSVRQRRLDSDSPPIGPPRRSIHERRQTKRLKSLRSVFYQIKLLRANQAWRKRMRKRRIYRKRRSQPHSLIL</sequence>
<accession>A0A9W9DKG6</accession>
<dbReference type="OrthoDB" id="2946310at2759"/>
<dbReference type="AlphaFoldDB" id="A0A9W9DKG6"/>
<organism evidence="1 2">
    <name type="scientific">Lentinula aciculospora</name>
    <dbReference type="NCBI Taxonomy" id="153920"/>
    <lineage>
        <taxon>Eukaryota</taxon>
        <taxon>Fungi</taxon>
        <taxon>Dikarya</taxon>
        <taxon>Basidiomycota</taxon>
        <taxon>Agaricomycotina</taxon>
        <taxon>Agaricomycetes</taxon>
        <taxon>Agaricomycetidae</taxon>
        <taxon>Agaricales</taxon>
        <taxon>Marasmiineae</taxon>
        <taxon>Omphalotaceae</taxon>
        <taxon>Lentinula</taxon>
    </lineage>
</organism>
<evidence type="ECO:0000313" key="2">
    <source>
        <dbReference type="Proteomes" id="UP001150266"/>
    </source>
</evidence>
<dbReference type="EMBL" id="JAOTPV010000015">
    <property type="protein sequence ID" value="KAJ4474965.1"/>
    <property type="molecule type" value="Genomic_DNA"/>
</dbReference>
<reference evidence="1" key="1">
    <citation type="submission" date="2022-08" db="EMBL/GenBank/DDBJ databases">
        <title>A Global Phylogenomic Analysis of the Shiitake Genus Lentinula.</title>
        <authorList>
            <consortium name="DOE Joint Genome Institute"/>
            <person name="Sierra-Patev S."/>
            <person name="Min B."/>
            <person name="Naranjo-Ortiz M."/>
            <person name="Looney B."/>
            <person name="Konkel Z."/>
            <person name="Slot J.C."/>
            <person name="Sakamoto Y."/>
            <person name="Steenwyk J.L."/>
            <person name="Rokas A."/>
            <person name="Carro J."/>
            <person name="Camarero S."/>
            <person name="Ferreira P."/>
            <person name="Molpeceres G."/>
            <person name="Ruiz-Duenas F.J."/>
            <person name="Serrano A."/>
            <person name="Henrissat B."/>
            <person name="Drula E."/>
            <person name="Hughes K.W."/>
            <person name="Mata J.L."/>
            <person name="Ishikawa N.K."/>
            <person name="Vargas-Isla R."/>
            <person name="Ushijima S."/>
            <person name="Smith C.A."/>
            <person name="Ahrendt S."/>
            <person name="Andreopoulos W."/>
            <person name="He G."/>
            <person name="Labutti K."/>
            <person name="Lipzen A."/>
            <person name="Ng V."/>
            <person name="Riley R."/>
            <person name="Sandor L."/>
            <person name="Barry K."/>
            <person name="Martinez A.T."/>
            <person name="Xiao Y."/>
            <person name="Gibbons J.G."/>
            <person name="Terashima K."/>
            <person name="Grigoriev I.V."/>
            <person name="Hibbett D.S."/>
        </authorList>
    </citation>
    <scope>NUCLEOTIDE SEQUENCE</scope>
    <source>
        <strain evidence="1">JLM2183</strain>
    </source>
</reference>
<protein>
    <submittedName>
        <fullName evidence="1">Uncharacterized protein</fullName>
    </submittedName>
</protein>